<dbReference type="EMBL" id="JACNIG010000044">
    <property type="protein sequence ID" value="MBC8430444.1"/>
    <property type="molecule type" value="Genomic_DNA"/>
</dbReference>
<protein>
    <submittedName>
        <fullName evidence="1">Uncharacterized protein</fullName>
    </submittedName>
</protein>
<comment type="caution">
    <text evidence="1">The sequence shown here is derived from an EMBL/GenBank/DDBJ whole genome shotgun (WGS) entry which is preliminary data.</text>
</comment>
<dbReference type="Proteomes" id="UP000605201">
    <property type="component" value="Unassembled WGS sequence"/>
</dbReference>
<accession>A0A8J6TIV9</accession>
<gene>
    <name evidence="1" type="ORF">H8D96_00850</name>
</gene>
<sequence length="48" mass="5967">MKEKTDKQKDREQEIKDMFKELRLDNEDMENLKILQDLQMLDGVKEYY</sequence>
<organism evidence="1 2">
    <name type="scientific">Candidatus Desulfatibia vada</name>
    <dbReference type="NCBI Taxonomy" id="2841696"/>
    <lineage>
        <taxon>Bacteria</taxon>
        <taxon>Pseudomonadati</taxon>
        <taxon>Thermodesulfobacteriota</taxon>
        <taxon>Desulfobacteria</taxon>
        <taxon>Desulfobacterales</taxon>
        <taxon>Desulfobacterales incertae sedis</taxon>
        <taxon>Candidatus Desulfatibia</taxon>
    </lineage>
</organism>
<proteinExistence type="predicted"/>
<name>A0A8J6TIV9_9BACT</name>
<evidence type="ECO:0000313" key="2">
    <source>
        <dbReference type="Proteomes" id="UP000605201"/>
    </source>
</evidence>
<dbReference type="AlphaFoldDB" id="A0A8J6TIV9"/>
<evidence type="ECO:0000313" key="1">
    <source>
        <dbReference type="EMBL" id="MBC8430444.1"/>
    </source>
</evidence>
<reference evidence="1 2" key="1">
    <citation type="submission" date="2020-08" db="EMBL/GenBank/DDBJ databases">
        <title>Bridging the membrane lipid divide: bacteria of the FCB group superphylum have the potential to synthesize archaeal ether lipids.</title>
        <authorList>
            <person name="Villanueva L."/>
            <person name="Von Meijenfeldt F.A.B."/>
            <person name="Westbye A.B."/>
            <person name="Yadav S."/>
            <person name="Hopmans E.C."/>
            <person name="Dutilh B.E."/>
            <person name="Sinninghe Damste J.S."/>
        </authorList>
    </citation>
    <scope>NUCLEOTIDE SEQUENCE [LARGE SCALE GENOMIC DNA]</scope>
    <source>
        <strain evidence="1">NIOZ-UU17</strain>
    </source>
</reference>